<name>A0A7W8DE66_9GAMM</name>
<comment type="caution">
    <text evidence="3">The sequence shown here is derived from an EMBL/GenBank/DDBJ whole genome shotgun (WGS) entry which is preliminary data.</text>
</comment>
<gene>
    <name evidence="3" type="ORF">HNQ58_001190</name>
</gene>
<evidence type="ECO:0000313" key="4">
    <source>
        <dbReference type="Proteomes" id="UP000519004"/>
    </source>
</evidence>
<dbReference type="EMBL" id="JACHHX010000006">
    <property type="protein sequence ID" value="MBB5015304.1"/>
    <property type="molecule type" value="Genomic_DNA"/>
</dbReference>
<accession>A0A7W8DE66</accession>
<organism evidence="3 4">
    <name type="scientific">Rehaibacterium terrae</name>
    <dbReference type="NCBI Taxonomy" id="1341696"/>
    <lineage>
        <taxon>Bacteria</taxon>
        <taxon>Pseudomonadati</taxon>
        <taxon>Pseudomonadota</taxon>
        <taxon>Gammaproteobacteria</taxon>
        <taxon>Lysobacterales</taxon>
        <taxon>Lysobacteraceae</taxon>
        <taxon>Rehaibacterium</taxon>
    </lineage>
</organism>
<dbReference type="GO" id="GO:0005737">
    <property type="term" value="C:cytoplasm"/>
    <property type="evidence" value="ECO:0007669"/>
    <property type="project" value="TreeGrafter"/>
</dbReference>
<dbReference type="GO" id="GO:0016491">
    <property type="term" value="F:oxidoreductase activity"/>
    <property type="evidence" value="ECO:0007669"/>
    <property type="project" value="UniProtKB-KW"/>
</dbReference>
<dbReference type="SUPFAM" id="SSF51905">
    <property type="entry name" value="FAD/NAD(P)-binding domain"/>
    <property type="match status" value="1"/>
</dbReference>
<dbReference type="Gene3D" id="3.50.50.60">
    <property type="entry name" value="FAD/NAD(P)-binding domain"/>
    <property type="match status" value="2"/>
</dbReference>
<reference evidence="3 4" key="1">
    <citation type="submission" date="2020-08" db="EMBL/GenBank/DDBJ databases">
        <title>Genomic Encyclopedia of Type Strains, Phase IV (KMG-IV): sequencing the most valuable type-strain genomes for metagenomic binning, comparative biology and taxonomic classification.</title>
        <authorList>
            <person name="Goeker M."/>
        </authorList>
    </citation>
    <scope>NUCLEOTIDE SEQUENCE [LARGE SCALE GENOMIC DNA]</scope>
    <source>
        <strain evidence="3 4">DSM 25897</strain>
    </source>
</reference>
<protein>
    <submittedName>
        <fullName evidence="3">D-amino-acid dehydrogenase</fullName>
        <ecNumber evidence="3">1.4.99.-</ecNumber>
    </submittedName>
</protein>
<dbReference type="InterPro" id="IPR036188">
    <property type="entry name" value="FAD/NAD-bd_sf"/>
</dbReference>
<dbReference type="SUPFAM" id="SSF54373">
    <property type="entry name" value="FAD-linked reductases, C-terminal domain"/>
    <property type="match status" value="1"/>
</dbReference>
<evidence type="ECO:0000259" key="2">
    <source>
        <dbReference type="Pfam" id="PF01266"/>
    </source>
</evidence>
<dbReference type="Pfam" id="PF01266">
    <property type="entry name" value="DAO"/>
    <property type="match status" value="1"/>
</dbReference>
<dbReference type="RefSeq" id="WP_183947963.1">
    <property type="nucleotide sequence ID" value="NZ_JACHHX010000006.1"/>
</dbReference>
<sequence>MPTTCDDVLILGGGVIGLACAWYLQKAGRGVRILEQGTLGCGSSHGNCGTITPSHAPPLAAPGMVAQALKWMLRPDAPLYVRPRIDPGLWHWLLTFAGRCNTRDWLASGQSKATLLTVSRRLIEELVRDAALDCEFRGDGLLYIYRDQCEWEKANATVEQVRSFGVRVETWDPRTLAREEPALRSGMAGALYFPDDACLRPDRYVAELARAVRAAGGAIEERCRVTGLHRDGEGRVRVETERGPRAGRDVVLAAGAWSPQLGRALGLRLPIVPGKGYSITYSRPALAPKRPLVLKERSVCVTAWGSGFRLGSTMEFSGYDSRLNPTRLGALVRGAREYLRQPEGPEHREDWYGWRPMTTDDLPIIGRAPGSANLWLATGHGMLGMSLSAVTGRLIADLIAGREPVVDPSACAPERLVRR</sequence>
<proteinExistence type="predicted"/>
<dbReference type="PANTHER" id="PTHR13847">
    <property type="entry name" value="SARCOSINE DEHYDROGENASE-RELATED"/>
    <property type="match status" value="1"/>
</dbReference>
<dbReference type="PANTHER" id="PTHR13847:SF289">
    <property type="entry name" value="GLYCINE OXIDASE"/>
    <property type="match status" value="1"/>
</dbReference>
<keyword evidence="1 3" id="KW-0560">Oxidoreductase</keyword>
<dbReference type="InterPro" id="IPR006076">
    <property type="entry name" value="FAD-dep_OxRdtase"/>
</dbReference>
<evidence type="ECO:0000313" key="3">
    <source>
        <dbReference type="EMBL" id="MBB5015304.1"/>
    </source>
</evidence>
<dbReference type="AlphaFoldDB" id="A0A7W8DE66"/>
<dbReference type="EC" id="1.4.99.-" evidence="3"/>
<dbReference type="Gene3D" id="3.30.9.10">
    <property type="entry name" value="D-Amino Acid Oxidase, subunit A, domain 2"/>
    <property type="match status" value="1"/>
</dbReference>
<feature type="domain" description="FAD dependent oxidoreductase" evidence="2">
    <location>
        <begin position="7"/>
        <end position="398"/>
    </location>
</feature>
<evidence type="ECO:0000256" key="1">
    <source>
        <dbReference type="ARBA" id="ARBA00023002"/>
    </source>
</evidence>
<keyword evidence="4" id="KW-1185">Reference proteome</keyword>
<dbReference type="Proteomes" id="UP000519004">
    <property type="component" value="Unassembled WGS sequence"/>
</dbReference>